<dbReference type="AlphaFoldDB" id="A0A969W883"/>
<gene>
    <name evidence="1" type="ORF">G7Y82_03090</name>
</gene>
<accession>A0A969W883</accession>
<dbReference type="RefSeq" id="WP_168146518.1">
    <property type="nucleotide sequence ID" value="NZ_JAAVXB010000001.1"/>
</dbReference>
<dbReference type="EMBL" id="JAAVXB010000001">
    <property type="protein sequence ID" value="NKF21289.1"/>
    <property type="molecule type" value="Genomic_DNA"/>
</dbReference>
<dbReference type="InterPro" id="IPR017143">
    <property type="entry name" value="UCP037225"/>
</dbReference>
<evidence type="ECO:0000313" key="1">
    <source>
        <dbReference type="EMBL" id="NKF21289.1"/>
    </source>
</evidence>
<proteinExistence type="predicted"/>
<organism evidence="1 2">
    <name type="scientific">Solimonas marina</name>
    <dbReference type="NCBI Taxonomy" id="2714601"/>
    <lineage>
        <taxon>Bacteria</taxon>
        <taxon>Pseudomonadati</taxon>
        <taxon>Pseudomonadota</taxon>
        <taxon>Gammaproteobacteria</taxon>
        <taxon>Nevskiales</taxon>
        <taxon>Nevskiaceae</taxon>
        <taxon>Solimonas</taxon>
    </lineage>
</organism>
<dbReference type="InterPro" id="IPR025990">
    <property type="entry name" value="zinc_ribbon_bacterial"/>
</dbReference>
<protein>
    <submittedName>
        <fullName evidence="1">CPXCG motif-containing cysteine-rich protein</fullName>
    </submittedName>
</protein>
<keyword evidence="2" id="KW-1185">Reference proteome</keyword>
<reference evidence="1" key="1">
    <citation type="submission" date="2020-03" db="EMBL/GenBank/DDBJ databases">
        <title>Solimonas marina sp. nov., isolated from deep seawater of the Pacific Ocean.</title>
        <authorList>
            <person name="Liu X."/>
            <person name="Lai Q."/>
            <person name="Sun F."/>
            <person name="Gai Y."/>
            <person name="Li G."/>
            <person name="Shao Z."/>
        </authorList>
    </citation>
    <scope>NUCLEOTIDE SEQUENCE</scope>
    <source>
        <strain evidence="1">C16B3</strain>
    </source>
</reference>
<dbReference type="Proteomes" id="UP000653472">
    <property type="component" value="Unassembled WGS sequence"/>
</dbReference>
<dbReference type="PIRSF" id="PIRSF037225">
    <property type="entry name" value="UCP037225"/>
    <property type="match status" value="1"/>
</dbReference>
<dbReference type="Pfam" id="PF14255">
    <property type="entry name" value="Zn_ribbon_21"/>
    <property type="match status" value="1"/>
</dbReference>
<comment type="caution">
    <text evidence="1">The sequence shown here is derived from an EMBL/GenBank/DDBJ whole genome shotgun (WGS) entry which is preliminary data.</text>
</comment>
<sequence length="63" mass="6853">MLEEVVVTCPACWEDIVLEVDLSAGDEQEYAEDCSVCCRPMTVHVTVSGDGERCSVSVEPESD</sequence>
<name>A0A969W883_9GAMM</name>
<evidence type="ECO:0000313" key="2">
    <source>
        <dbReference type="Proteomes" id="UP000653472"/>
    </source>
</evidence>